<evidence type="ECO:0000313" key="5">
    <source>
        <dbReference type="EMBL" id="SDY27317.1"/>
    </source>
</evidence>
<dbReference type="InterPro" id="IPR045004">
    <property type="entry name" value="ECH_dom"/>
</dbReference>
<dbReference type="EMBL" id="FNPF01000005">
    <property type="protein sequence ID" value="SDY27317.1"/>
    <property type="molecule type" value="Genomic_DNA"/>
</dbReference>
<dbReference type="RefSeq" id="WP_245710814.1">
    <property type="nucleotide sequence ID" value="NZ_FNPF01000005.1"/>
</dbReference>
<dbReference type="GO" id="GO:0003860">
    <property type="term" value="F:3-hydroxyisobutyryl-CoA hydrolase activity"/>
    <property type="evidence" value="ECO:0007669"/>
    <property type="project" value="UniProtKB-EC"/>
</dbReference>
<feature type="domain" description="Enoyl-CoA hydratase/isomerase" evidence="4">
    <location>
        <begin position="17"/>
        <end position="333"/>
    </location>
</feature>
<dbReference type="InterPro" id="IPR029045">
    <property type="entry name" value="ClpP/crotonase-like_dom_sf"/>
</dbReference>
<dbReference type="GO" id="GO:0005829">
    <property type="term" value="C:cytosol"/>
    <property type="evidence" value="ECO:0007669"/>
    <property type="project" value="TreeGrafter"/>
</dbReference>
<evidence type="ECO:0000256" key="1">
    <source>
        <dbReference type="ARBA" id="ARBA00001709"/>
    </source>
</evidence>
<dbReference type="GO" id="GO:0006574">
    <property type="term" value="P:L-valine catabolic process"/>
    <property type="evidence" value="ECO:0007669"/>
    <property type="project" value="TreeGrafter"/>
</dbReference>
<gene>
    <name evidence="5" type="ORF">SAMN05444340_10582</name>
</gene>
<dbReference type="InterPro" id="IPR032259">
    <property type="entry name" value="HIBYL-CoA-H"/>
</dbReference>
<keyword evidence="3" id="KW-0378">Hydrolase</keyword>
<dbReference type="Proteomes" id="UP000199286">
    <property type="component" value="Unassembled WGS sequence"/>
</dbReference>
<comment type="catalytic activity">
    <reaction evidence="1">
        <text>3-hydroxy-2-methylpropanoyl-CoA + H2O = 3-hydroxy-2-methylpropanoate + CoA + H(+)</text>
        <dbReference type="Rhea" id="RHEA:20888"/>
        <dbReference type="ChEBI" id="CHEBI:11805"/>
        <dbReference type="ChEBI" id="CHEBI:15377"/>
        <dbReference type="ChEBI" id="CHEBI:15378"/>
        <dbReference type="ChEBI" id="CHEBI:57287"/>
        <dbReference type="ChEBI" id="CHEBI:57340"/>
        <dbReference type="EC" id="3.1.2.4"/>
    </reaction>
</comment>
<dbReference type="Gene3D" id="3.90.226.10">
    <property type="entry name" value="2-enoyl-CoA Hydratase, Chain A, domain 1"/>
    <property type="match status" value="1"/>
</dbReference>
<dbReference type="EC" id="3.1.2.4" evidence="2"/>
<evidence type="ECO:0000256" key="3">
    <source>
        <dbReference type="ARBA" id="ARBA00022801"/>
    </source>
</evidence>
<evidence type="ECO:0000313" key="6">
    <source>
        <dbReference type="Proteomes" id="UP000199286"/>
    </source>
</evidence>
<proteinExistence type="predicted"/>
<dbReference type="Pfam" id="PF16113">
    <property type="entry name" value="ECH_2"/>
    <property type="match status" value="1"/>
</dbReference>
<organism evidence="5 6">
    <name type="scientific">Citreimonas salinaria</name>
    <dbReference type="NCBI Taxonomy" id="321339"/>
    <lineage>
        <taxon>Bacteria</taxon>
        <taxon>Pseudomonadati</taxon>
        <taxon>Pseudomonadota</taxon>
        <taxon>Alphaproteobacteria</taxon>
        <taxon>Rhodobacterales</taxon>
        <taxon>Roseobacteraceae</taxon>
        <taxon>Citreimonas</taxon>
    </lineage>
</organism>
<dbReference type="NCBIfam" id="NF004127">
    <property type="entry name" value="PRK05617.1"/>
    <property type="match status" value="1"/>
</dbReference>
<keyword evidence="6" id="KW-1185">Reference proteome</keyword>
<accession>A0A1H3IIA8</accession>
<protein>
    <recommendedName>
        <fullName evidence="2">3-hydroxyisobutyryl-CoA hydrolase</fullName>
        <ecNumber evidence="2">3.1.2.4</ecNumber>
    </recommendedName>
</protein>
<reference evidence="5 6" key="1">
    <citation type="submission" date="2016-10" db="EMBL/GenBank/DDBJ databases">
        <authorList>
            <person name="de Groot N.N."/>
        </authorList>
    </citation>
    <scope>NUCLEOTIDE SEQUENCE [LARGE SCALE GENOMIC DNA]</scope>
    <source>
        <strain evidence="5 6">DSM 26880</strain>
    </source>
</reference>
<dbReference type="CDD" id="cd06558">
    <property type="entry name" value="crotonase-like"/>
    <property type="match status" value="1"/>
</dbReference>
<name>A0A1H3IIA8_9RHOB</name>
<dbReference type="PANTHER" id="PTHR43176">
    <property type="entry name" value="3-HYDROXYISOBUTYRYL-COA HYDROLASE-RELATED"/>
    <property type="match status" value="1"/>
</dbReference>
<evidence type="ECO:0000259" key="4">
    <source>
        <dbReference type="Pfam" id="PF16113"/>
    </source>
</evidence>
<dbReference type="STRING" id="321339.SAMN05444340_10582"/>
<dbReference type="SUPFAM" id="SSF52096">
    <property type="entry name" value="ClpP/crotonase"/>
    <property type="match status" value="1"/>
</dbReference>
<dbReference type="AlphaFoldDB" id="A0A1H3IIA8"/>
<evidence type="ECO:0000256" key="2">
    <source>
        <dbReference type="ARBA" id="ARBA00011915"/>
    </source>
</evidence>
<sequence length="350" mass="37682">MPDSSDDIHIRIEGRAGRVTFTRPKALNALTHEMCLALDDALKAWDEDDSVALVLIDAEGEKAFCAGGDIAAMYHAGKAGDLGAPRRFWREEYRMNARIAEYAKPIVCLMQGFVMGGGVGVSGHASHRVVCDSTRVAMPECGIGFVPDVGGTLLLAGAPGRLGEYLGLTAARMGPGDAIHAGFADAYVPQDRWGDLVQALCDTGDTGRIDDMAEPAPASDMAAQRDRIDAMFGGDRLEDVRRSVETDDSAIAQEAAKAMARNAPLSMAVTLGMIREMRAPGNGIRDALRTEYRVAHRIIEDGDFLEGVRAAIIDKDRNPRWQHADGHVPDDAVVRMLAPLGADDWDFHGD</sequence>
<dbReference type="PANTHER" id="PTHR43176:SF3">
    <property type="entry name" value="3-HYDROXYISOBUTYRYL-COA HYDROLASE, MITOCHONDRIAL"/>
    <property type="match status" value="1"/>
</dbReference>